<dbReference type="EMBL" id="JPRO01000037">
    <property type="protein sequence ID" value="KFE96954.1"/>
    <property type="molecule type" value="Genomic_DNA"/>
</dbReference>
<gene>
    <name evidence="2" type="ORF">IX38_22385</name>
</gene>
<dbReference type="Proteomes" id="UP000028703">
    <property type="component" value="Unassembled WGS sequence"/>
</dbReference>
<dbReference type="RefSeq" id="WP_034708044.1">
    <property type="nucleotide sequence ID" value="NZ_JPRO01000037.1"/>
</dbReference>
<evidence type="ECO:0000256" key="1">
    <source>
        <dbReference type="SAM" id="SignalP"/>
    </source>
</evidence>
<comment type="caution">
    <text evidence="2">The sequence shown here is derived from an EMBL/GenBank/DDBJ whole genome shotgun (WGS) entry which is preliminary data.</text>
</comment>
<evidence type="ECO:0000313" key="2">
    <source>
        <dbReference type="EMBL" id="KFE96954.1"/>
    </source>
</evidence>
<organism evidence="2 3">
    <name type="scientific">Chryseobacterium luteum</name>
    <dbReference type="NCBI Taxonomy" id="421531"/>
    <lineage>
        <taxon>Bacteria</taxon>
        <taxon>Pseudomonadati</taxon>
        <taxon>Bacteroidota</taxon>
        <taxon>Flavobacteriia</taxon>
        <taxon>Flavobacteriales</taxon>
        <taxon>Weeksellaceae</taxon>
        <taxon>Chryseobacterium group</taxon>
        <taxon>Chryseobacterium</taxon>
    </lineage>
</organism>
<feature type="chain" id="PRO_5005412407" description="Lipoprotein" evidence="1">
    <location>
        <begin position="20"/>
        <end position="130"/>
    </location>
</feature>
<keyword evidence="3" id="KW-1185">Reference proteome</keyword>
<sequence>MIKDILSFFLLFLFLNSCAQKYPSGNYTIITEVDEIGTGNLIDMKFELHFEKSKMFLRVDTNISTEAYCEGEYSIKKNKNKILVSKYIGEGICSSDSRINTIYIKKIENIYYIKSGRFNNDKWLKLKKVQ</sequence>
<accession>A0A085YXP1</accession>
<proteinExistence type="predicted"/>
<reference evidence="2 3" key="1">
    <citation type="submission" date="2014-07" db="EMBL/GenBank/DDBJ databases">
        <title>Genome of Chryseobacterium luteum DSM 18605.</title>
        <authorList>
            <person name="Stropko S.J."/>
            <person name="Pipes S.E."/>
            <person name="Newman J.D."/>
        </authorList>
    </citation>
    <scope>NUCLEOTIDE SEQUENCE [LARGE SCALE GENOMIC DNA]</scope>
    <source>
        <strain evidence="2 3">DSM 18605</strain>
    </source>
</reference>
<name>A0A085YXP1_9FLAO</name>
<evidence type="ECO:0008006" key="4">
    <source>
        <dbReference type="Google" id="ProtNLM"/>
    </source>
</evidence>
<dbReference type="AlphaFoldDB" id="A0A085YXP1"/>
<protein>
    <recommendedName>
        <fullName evidence="4">Lipoprotein</fullName>
    </recommendedName>
</protein>
<evidence type="ECO:0000313" key="3">
    <source>
        <dbReference type="Proteomes" id="UP000028703"/>
    </source>
</evidence>
<feature type="signal peptide" evidence="1">
    <location>
        <begin position="1"/>
        <end position="19"/>
    </location>
</feature>
<keyword evidence="1" id="KW-0732">Signal</keyword>
<dbReference type="OrthoDB" id="1338239at2"/>
<dbReference type="STRING" id="421531.IX38_22385"/>